<reference evidence="2" key="1">
    <citation type="journal article" date="2016" name="Genome Announc.">
        <title>Draft genome sequences of fungus Aspergillus calidoustus.</title>
        <authorList>
            <person name="Horn F."/>
            <person name="Linde J."/>
            <person name="Mattern D.J."/>
            <person name="Walther G."/>
            <person name="Guthke R."/>
            <person name="Scherlach K."/>
            <person name="Martin K."/>
            <person name="Brakhage A.A."/>
            <person name="Petzke L."/>
            <person name="Valiante V."/>
        </authorList>
    </citation>
    <scope>NUCLEOTIDE SEQUENCE [LARGE SCALE GENOMIC DNA]</scope>
    <source>
        <strain evidence="2">SF006504</strain>
    </source>
</reference>
<dbReference type="PANTHER" id="PTHR35179">
    <property type="entry name" value="PROTEIN CBG02620"/>
    <property type="match status" value="1"/>
</dbReference>
<dbReference type="OMA" id="ERWDTRT"/>
<evidence type="ECO:0000313" key="1">
    <source>
        <dbReference type="EMBL" id="CEL05722.1"/>
    </source>
</evidence>
<proteinExistence type="predicted"/>
<accession>A0A0U5C9G2</accession>
<dbReference type="EMBL" id="CDMC01000005">
    <property type="protein sequence ID" value="CEL05722.1"/>
    <property type="molecule type" value="Genomic_DNA"/>
</dbReference>
<dbReference type="AlphaFoldDB" id="A0A0U5C9G2"/>
<dbReference type="PANTHER" id="PTHR35179:SF2">
    <property type="entry name" value="START DOMAIN-CONTAINING PROTEIN"/>
    <property type="match status" value="1"/>
</dbReference>
<sequence>MDQIETAEISRPDKGDPLASVSISGVESLSSYSWIETPTPTIAVPGSPALWNPPLGHYHQIKKDSGLVYIAQNAARHPDSPLEPLFRALYIAHPSFNIHTVDLVTDRNNVRKLLSFVNPSLEQSKRGPFTIEVEVTKDTAIFCRSETAVYRFIGPKESMGYGHEFEKAYTTEIVDNGASHRRIITYDLGGMKLLVSYETDIYIWDPTQDNDETSSLTEPQSPLLSKPSFAASDKSVLMIKKKARLIPLAEVLPQMWVSQVPNLVRAYHKHGLFTCPNVENITEKGKEWEKAHRADIKRLVTLIKNIISVVKENGGKAVVRYDCQSDKLVVWKTDTGKKLLPDDLYARFEKDEAHSV</sequence>
<dbReference type="Proteomes" id="UP000054771">
    <property type="component" value="Unassembled WGS sequence"/>
</dbReference>
<keyword evidence="2" id="KW-1185">Reference proteome</keyword>
<evidence type="ECO:0008006" key="3">
    <source>
        <dbReference type="Google" id="ProtNLM"/>
    </source>
</evidence>
<name>A0A0U5C9G2_ASPCI</name>
<dbReference type="STRING" id="454130.A0A0U5C9G2"/>
<gene>
    <name evidence="1" type="ORF">ASPCAL06838</name>
</gene>
<protein>
    <recommendedName>
        <fullName evidence="3">Geranylgeranyl pyrophosphate synthetase</fullName>
    </recommendedName>
</protein>
<organism evidence="1 2">
    <name type="scientific">Aspergillus calidoustus</name>
    <dbReference type="NCBI Taxonomy" id="454130"/>
    <lineage>
        <taxon>Eukaryota</taxon>
        <taxon>Fungi</taxon>
        <taxon>Dikarya</taxon>
        <taxon>Ascomycota</taxon>
        <taxon>Pezizomycotina</taxon>
        <taxon>Eurotiomycetes</taxon>
        <taxon>Eurotiomycetidae</taxon>
        <taxon>Eurotiales</taxon>
        <taxon>Aspergillaceae</taxon>
        <taxon>Aspergillus</taxon>
        <taxon>Aspergillus subgen. Nidulantes</taxon>
    </lineage>
</organism>
<dbReference type="OrthoDB" id="5393654at2759"/>
<evidence type="ECO:0000313" key="2">
    <source>
        <dbReference type="Proteomes" id="UP000054771"/>
    </source>
</evidence>